<keyword evidence="8 11" id="KW-1133">Transmembrane helix</keyword>
<dbReference type="InterPro" id="IPR036097">
    <property type="entry name" value="HisK_dim/P_sf"/>
</dbReference>
<dbReference type="SMART" id="SM00387">
    <property type="entry name" value="HATPase_c"/>
    <property type="match status" value="1"/>
</dbReference>
<dbReference type="SUPFAM" id="SSF47384">
    <property type="entry name" value="Homodimeric domain of signal transducing histidine kinase"/>
    <property type="match status" value="1"/>
</dbReference>
<dbReference type="GO" id="GO:0016301">
    <property type="term" value="F:kinase activity"/>
    <property type="evidence" value="ECO:0007669"/>
    <property type="project" value="UniProtKB-KW"/>
</dbReference>
<evidence type="ECO:0000256" key="10">
    <source>
        <dbReference type="ARBA" id="ARBA00023136"/>
    </source>
</evidence>
<dbReference type="PROSITE" id="PS50885">
    <property type="entry name" value="HAMP"/>
    <property type="match status" value="1"/>
</dbReference>
<keyword evidence="9" id="KW-0902">Two-component regulatory system</keyword>
<keyword evidence="5" id="KW-0808">Transferase</keyword>
<protein>
    <recommendedName>
        <fullName evidence="3">histidine kinase</fullName>
        <ecNumber evidence="3">2.7.13.3</ecNumber>
    </recommendedName>
</protein>
<dbReference type="Pfam" id="PF00672">
    <property type="entry name" value="HAMP"/>
    <property type="match status" value="1"/>
</dbReference>
<dbReference type="InterPro" id="IPR003594">
    <property type="entry name" value="HATPase_dom"/>
</dbReference>
<organism evidence="14 15">
    <name type="scientific">Nonomuraea salmonea</name>
    <dbReference type="NCBI Taxonomy" id="46181"/>
    <lineage>
        <taxon>Bacteria</taxon>
        <taxon>Bacillati</taxon>
        <taxon>Actinomycetota</taxon>
        <taxon>Actinomycetes</taxon>
        <taxon>Streptosporangiales</taxon>
        <taxon>Streptosporangiaceae</taxon>
        <taxon>Nonomuraea</taxon>
    </lineage>
</organism>
<evidence type="ECO:0000256" key="8">
    <source>
        <dbReference type="ARBA" id="ARBA00022989"/>
    </source>
</evidence>
<dbReference type="InterPro" id="IPR003661">
    <property type="entry name" value="HisK_dim/P_dom"/>
</dbReference>
<dbReference type="SMART" id="SM00304">
    <property type="entry name" value="HAMP"/>
    <property type="match status" value="1"/>
</dbReference>
<sequence length="463" mass="50277">MPHRPGPLTPGLLRPGRLSVQARLVLVTALLSLASLTGVAVAVDLIVRGRIEREVYASTQRAATEWIGAMGTSTPQPVTTPEVSLFQLVDATGHVVQASRDAEGRPPMSTLWPNSDDRIQHGKECTRDGCVMFTAYRPSPQEEELWGGASHVVYAGRPEPALLAGWDLELGLAAAVLTGTTLLTGLAALLIRRTLRPVEEMRARIAEITVTDLGLRVPAPPGDDAIASLARTVNRTLARLQEAVSQQRHYSSMVSHELRTPLAGLRMRLEEAVTYPDADREETIRGALGSVDRLQRIIDEMLLLTRIRTSSPQQAERVDLGHLVREEAGSLPGPCRPVLVVHDSPRVWGNRTQLTEVLTNLLVNAQRHTRGAIEVSVAREDDEAVLSVWDDGEGIAPEEREQVFQPFVRLAAGRKRDPAGSGLGLAISRAIAQAHEGDLTIEDSPRGPCFVLRLPLAGEHEPG</sequence>
<dbReference type="PANTHER" id="PTHR45436:SF5">
    <property type="entry name" value="SENSOR HISTIDINE KINASE TRCS"/>
    <property type="match status" value="1"/>
</dbReference>
<feature type="transmembrane region" description="Helical" evidence="11">
    <location>
        <begin position="24"/>
        <end position="47"/>
    </location>
</feature>
<keyword evidence="6 11" id="KW-0812">Transmembrane</keyword>
<dbReference type="RefSeq" id="WP_345403763.1">
    <property type="nucleotide sequence ID" value="NZ_BAAAXS010000001.1"/>
</dbReference>
<evidence type="ECO:0000313" key="14">
    <source>
        <dbReference type="EMBL" id="MFB9475800.1"/>
    </source>
</evidence>
<evidence type="ECO:0000256" key="5">
    <source>
        <dbReference type="ARBA" id="ARBA00022679"/>
    </source>
</evidence>
<dbReference type="InterPro" id="IPR004358">
    <property type="entry name" value="Sig_transdc_His_kin-like_C"/>
</dbReference>
<dbReference type="InterPro" id="IPR003660">
    <property type="entry name" value="HAMP_dom"/>
</dbReference>
<comment type="subcellular location">
    <subcellularLocation>
        <location evidence="2">Cell membrane</location>
    </subcellularLocation>
</comment>
<keyword evidence="10 11" id="KW-0472">Membrane</keyword>
<dbReference type="SUPFAM" id="SSF55874">
    <property type="entry name" value="ATPase domain of HSP90 chaperone/DNA topoisomerase II/histidine kinase"/>
    <property type="match status" value="1"/>
</dbReference>
<dbReference type="PANTHER" id="PTHR45436">
    <property type="entry name" value="SENSOR HISTIDINE KINASE YKOH"/>
    <property type="match status" value="1"/>
</dbReference>
<accession>A0ABV5NZP9</accession>
<name>A0ABV5NZP9_9ACTN</name>
<dbReference type="Pfam" id="PF00512">
    <property type="entry name" value="HisKA"/>
    <property type="match status" value="1"/>
</dbReference>
<dbReference type="EMBL" id="JBHMCF010000046">
    <property type="protein sequence ID" value="MFB9475800.1"/>
    <property type="molecule type" value="Genomic_DNA"/>
</dbReference>
<evidence type="ECO:0000256" key="3">
    <source>
        <dbReference type="ARBA" id="ARBA00012438"/>
    </source>
</evidence>
<dbReference type="PRINTS" id="PR00344">
    <property type="entry name" value="BCTRLSENSOR"/>
</dbReference>
<dbReference type="CDD" id="cd00082">
    <property type="entry name" value="HisKA"/>
    <property type="match status" value="1"/>
</dbReference>
<proteinExistence type="predicted"/>
<evidence type="ECO:0000256" key="1">
    <source>
        <dbReference type="ARBA" id="ARBA00000085"/>
    </source>
</evidence>
<evidence type="ECO:0000256" key="4">
    <source>
        <dbReference type="ARBA" id="ARBA00022553"/>
    </source>
</evidence>
<feature type="domain" description="Histidine kinase" evidence="12">
    <location>
        <begin position="253"/>
        <end position="458"/>
    </location>
</feature>
<dbReference type="Gene3D" id="1.10.287.130">
    <property type="match status" value="1"/>
</dbReference>
<dbReference type="SMART" id="SM00388">
    <property type="entry name" value="HisKA"/>
    <property type="match status" value="1"/>
</dbReference>
<dbReference type="Gene3D" id="6.10.340.10">
    <property type="match status" value="1"/>
</dbReference>
<evidence type="ECO:0000259" key="12">
    <source>
        <dbReference type="PROSITE" id="PS50109"/>
    </source>
</evidence>
<dbReference type="Gene3D" id="3.30.565.10">
    <property type="entry name" value="Histidine kinase-like ATPase, C-terminal domain"/>
    <property type="match status" value="1"/>
</dbReference>
<feature type="domain" description="HAMP" evidence="13">
    <location>
        <begin position="192"/>
        <end position="245"/>
    </location>
</feature>
<comment type="caution">
    <text evidence="14">The sequence shown here is derived from an EMBL/GenBank/DDBJ whole genome shotgun (WGS) entry which is preliminary data.</text>
</comment>
<reference evidence="14 15" key="1">
    <citation type="submission" date="2024-09" db="EMBL/GenBank/DDBJ databases">
        <authorList>
            <person name="Sun Q."/>
            <person name="Mori K."/>
        </authorList>
    </citation>
    <scope>NUCLEOTIDE SEQUENCE [LARGE SCALE GENOMIC DNA]</scope>
    <source>
        <strain evidence="14 15">JCM 3324</strain>
    </source>
</reference>
<comment type="catalytic activity">
    <reaction evidence="1">
        <text>ATP + protein L-histidine = ADP + protein N-phospho-L-histidine.</text>
        <dbReference type="EC" id="2.7.13.3"/>
    </reaction>
</comment>
<keyword evidence="7 14" id="KW-0418">Kinase</keyword>
<evidence type="ECO:0000256" key="11">
    <source>
        <dbReference type="SAM" id="Phobius"/>
    </source>
</evidence>
<dbReference type="InterPro" id="IPR036890">
    <property type="entry name" value="HATPase_C_sf"/>
</dbReference>
<evidence type="ECO:0000256" key="6">
    <source>
        <dbReference type="ARBA" id="ARBA00022692"/>
    </source>
</evidence>
<dbReference type="Proteomes" id="UP001589568">
    <property type="component" value="Unassembled WGS sequence"/>
</dbReference>
<evidence type="ECO:0000313" key="15">
    <source>
        <dbReference type="Proteomes" id="UP001589568"/>
    </source>
</evidence>
<dbReference type="EC" id="2.7.13.3" evidence="3"/>
<dbReference type="InterPro" id="IPR050428">
    <property type="entry name" value="TCS_sensor_his_kinase"/>
</dbReference>
<evidence type="ECO:0000256" key="7">
    <source>
        <dbReference type="ARBA" id="ARBA00022777"/>
    </source>
</evidence>
<keyword evidence="4" id="KW-0597">Phosphoprotein</keyword>
<evidence type="ECO:0000256" key="9">
    <source>
        <dbReference type="ARBA" id="ARBA00023012"/>
    </source>
</evidence>
<dbReference type="InterPro" id="IPR005467">
    <property type="entry name" value="His_kinase_dom"/>
</dbReference>
<feature type="transmembrane region" description="Helical" evidence="11">
    <location>
        <begin position="170"/>
        <end position="191"/>
    </location>
</feature>
<evidence type="ECO:0000259" key="13">
    <source>
        <dbReference type="PROSITE" id="PS50885"/>
    </source>
</evidence>
<keyword evidence="15" id="KW-1185">Reference proteome</keyword>
<dbReference type="PROSITE" id="PS50109">
    <property type="entry name" value="HIS_KIN"/>
    <property type="match status" value="1"/>
</dbReference>
<dbReference type="Pfam" id="PF02518">
    <property type="entry name" value="HATPase_c"/>
    <property type="match status" value="1"/>
</dbReference>
<evidence type="ECO:0000256" key="2">
    <source>
        <dbReference type="ARBA" id="ARBA00004236"/>
    </source>
</evidence>
<gene>
    <name evidence="14" type="ORF">ACFFR3_40455</name>
</gene>